<accession>A0ABM1GSP9</accession>
<dbReference type="PANTHER" id="PTHR33067:SF9">
    <property type="entry name" value="RNA-DIRECTED DNA POLYMERASE"/>
    <property type="match status" value="1"/>
</dbReference>
<dbReference type="GeneID" id="107019356"/>
<name>A0ABM1GSP9_SOLPN</name>
<dbReference type="PANTHER" id="PTHR33067">
    <property type="entry name" value="RNA-DIRECTED DNA POLYMERASE-RELATED"/>
    <property type="match status" value="1"/>
</dbReference>
<organism evidence="1 2">
    <name type="scientific">Solanum pennellii</name>
    <name type="common">Tomato</name>
    <name type="synonym">Lycopersicon pennellii</name>
    <dbReference type="NCBI Taxonomy" id="28526"/>
    <lineage>
        <taxon>Eukaryota</taxon>
        <taxon>Viridiplantae</taxon>
        <taxon>Streptophyta</taxon>
        <taxon>Embryophyta</taxon>
        <taxon>Tracheophyta</taxon>
        <taxon>Spermatophyta</taxon>
        <taxon>Magnoliopsida</taxon>
        <taxon>eudicotyledons</taxon>
        <taxon>Gunneridae</taxon>
        <taxon>Pentapetalae</taxon>
        <taxon>asterids</taxon>
        <taxon>lamiids</taxon>
        <taxon>Solanales</taxon>
        <taxon>Solanaceae</taxon>
        <taxon>Solanoideae</taxon>
        <taxon>Solaneae</taxon>
        <taxon>Solanum</taxon>
        <taxon>Solanum subgen. Lycopersicon</taxon>
    </lineage>
</organism>
<dbReference type="InterPro" id="IPR021109">
    <property type="entry name" value="Peptidase_aspartic_dom_sf"/>
</dbReference>
<dbReference type="Proteomes" id="UP000694930">
    <property type="component" value="Chromosome 5"/>
</dbReference>
<evidence type="ECO:0000313" key="2">
    <source>
        <dbReference type="RefSeq" id="XP_015075362.1"/>
    </source>
</evidence>
<reference evidence="1" key="1">
    <citation type="journal article" date="2014" name="Nat. Genet.">
        <title>The genome of the stress-tolerant wild tomato species Solanum pennellii.</title>
        <authorList>
            <person name="Bolger A."/>
            <person name="Scossa F."/>
            <person name="Bolger M.E."/>
            <person name="Lanz C."/>
            <person name="Maumus F."/>
            <person name="Tohge T."/>
            <person name="Quesneville H."/>
            <person name="Alseekh S."/>
            <person name="Sorensen I."/>
            <person name="Lichtenstein G."/>
            <person name="Fich E.A."/>
            <person name="Conte M."/>
            <person name="Keller H."/>
            <person name="Schneeberger K."/>
            <person name="Schwacke R."/>
            <person name="Ofner I."/>
            <person name="Vrebalov J."/>
            <person name="Xu Y."/>
            <person name="Osorio S."/>
            <person name="Aflitos S.A."/>
            <person name="Schijlen E."/>
            <person name="Jimenez-Gomez J.M."/>
            <person name="Ryngajllo M."/>
            <person name="Kimura S."/>
            <person name="Kumar R."/>
            <person name="Koenig D."/>
            <person name="Headland L.R."/>
            <person name="Maloof J.N."/>
            <person name="Sinha N."/>
            <person name="van Ham R.C."/>
            <person name="Lankhorst R.K."/>
            <person name="Mao L."/>
            <person name="Vogel A."/>
            <person name="Arsova B."/>
            <person name="Panstruga R."/>
            <person name="Fei Z."/>
            <person name="Rose J.K."/>
            <person name="Zamir D."/>
            <person name="Carrari F."/>
            <person name="Giovannoni J.J."/>
            <person name="Weigel D."/>
            <person name="Usadel B."/>
            <person name="Fernie A.R."/>
        </authorList>
    </citation>
    <scope>NUCLEOTIDE SEQUENCE [LARGE SCALE GENOMIC DNA]</scope>
    <source>
        <strain evidence="1">cv. LA0716</strain>
    </source>
</reference>
<keyword evidence="1" id="KW-1185">Reference proteome</keyword>
<dbReference type="RefSeq" id="XP_015075362.1">
    <property type="nucleotide sequence ID" value="XM_015219876.1"/>
</dbReference>
<protein>
    <submittedName>
        <fullName evidence="2">Uncharacterized protein LOC107019356</fullName>
    </submittedName>
</protein>
<gene>
    <name evidence="2" type="primary">LOC107019356</name>
</gene>
<proteinExistence type="predicted"/>
<sequence length="345" mass="39464">MGATIAMTTTTGSTMATKTIGLGPIFLIKIGNLAIRKLEQNYPNPNKRRALCGSHYSRQTVAPPIPHEVETDISKDDDVIKKGRKFENVIDKESLVSRNWCHTSTSASFCTKISKEDKRRENHRLITMLKQLSINVPLIEALEKMLGCANFMKDMVTKKRIVNFEDDEKLQHCIAIATRSLWLKNEDLGAFTIPFTIETLCYLAASINLMPLSIYMKLDLVDPKPTTIQLLMADRNVKRPIGVLHDVLVKVESLIFPDYFFILYSEVDFEDPIILGKPFLATGRALIDMDKWRIKFKLNIDKATSNICRSIKQSGELKSVYDITYRVEISFEKNLRRDCVLRHYQ</sequence>
<dbReference type="CDD" id="cd00303">
    <property type="entry name" value="retropepsin_like"/>
    <property type="match status" value="1"/>
</dbReference>
<dbReference type="Gene3D" id="2.40.70.10">
    <property type="entry name" value="Acid Proteases"/>
    <property type="match status" value="1"/>
</dbReference>
<reference evidence="2" key="2">
    <citation type="submission" date="2025-08" db="UniProtKB">
        <authorList>
            <consortium name="RefSeq"/>
        </authorList>
    </citation>
    <scope>IDENTIFICATION</scope>
</reference>
<evidence type="ECO:0000313" key="1">
    <source>
        <dbReference type="Proteomes" id="UP000694930"/>
    </source>
</evidence>